<dbReference type="PROSITE" id="PS50931">
    <property type="entry name" value="HTH_LYSR"/>
    <property type="match status" value="1"/>
</dbReference>
<comment type="similarity">
    <text evidence="1">Belongs to the LysR transcriptional regulatory family.</text>
</comment>
<evidence type="ECO:0000259" key="5">
    <source>
        <dbReference type="PROSITE" id="PS50931"/>
    </source>
</evidence>
<dbReference type="PANTHER" id="PTHR30537:SF31">
    <property type="entry name" value="TRANSCRIPTIONAL REGULATOR, LYSR FAMILY"/>
    <property type="match status" value="1"/>
</dbReference>
<dbReference type="EMBL" id="JAVDWE010000003">
    <property type="protein sequence ID" value="MDR7093654.1"/>
    <property type="molecule type" value="Genomic_DNA"/>
</dbReference>
<dbReference type="Pfam" id="PF03466">
    <property type="entry name" value="LysR_substrate"/>
    <property type="match status" value="1"/>
</dbReference>
<name>A0ABU1V870_9BURK</name>
<feature type="domain" description="HTH lysR-type" evidence="5">
    <location>
        <begin position="1"/>
        <end position="58"/>
    </location>
</feature>
<reference evidence="6 7" key="1">
    <citation type="submission" date="2023-07" db="EMBL/GenBank/DDBJ databases">
        <title>Sorghum-associated microbial communities from plants grown in Nebraska, USA.</title>
        <authorList>
            <person name="Schachtman D."/>
        </authorList>
    </citation>
    <scope>NUCLEOTIDE SEQUENCE [LARGE SCALE GENOMIC DNA]</scope>
    <source>
        <strain evidence="6 7">BE240</strain>
    </source>
</reference>
<organism evidence="6 7">
    <name type="scientific">Hydrogenophaga laconesensis</name>
    <dbReference type="NCBI Taxonomy" id="1805971"/>
    <lineage>
        <taxon>Bacteria</taxon>
        <taxon>Pseudomonadati</taxon>
        <taxon>Pseudomonadota</taxon>
        <taxon>Betaproteobacteria</taxon>
        <taxon>Burkholderiales</taxon>
        <taxon>Comamonadaceae</taxon>
        <taxon>Hydrogenophaga</taxon>
    </lineage>
</organism>
<protein>
    <submittedName>
        <fullName evidence="6">DNA-binding transcriptional LysR family regulator</fullName>
    </submittedName>
</protein>
<dbReference type="RefSeq" id="WP_204732469.1">
    <property type="nucleotide sequence ID" value="NZ_JAVDWE010000003.1"/>
</dbReference>
<evidence type="ECO:0000256" key="3">
    <source>
        <dbReference type="ARBA" id="ARBA00023125"/>
    </source>
</evidence>
<proteinExistence type="inferred from homology"/>
<comment type="caution">
    <text evidence="6">The sequence shown here is derived from an EMBL/GenBank/DDBJ whole genome shotgun (WGS) entry which is preliminary data.</text>
</comment>
<dbReference type="GO" id="GO:0003677">
    <property type="term" value="F:DNA binding"/>
    <property type="evidence" value="ECO:0007669"/>
    <property type="project" value="UniProtKB-KW"/>
</dbReference>
<evidence type="ECO:0000313" key="6">
    <source>
        <dbReference type="EMBL" id="MDR7093654.1"/>
    </source>
</evidence>
<sequence>MNLNDLTLFAQAVESGGFAPAARRFSVPKSTLSKRVAALETSLGVRLIERNSRSFHLTETGRDFYQHARAALIEVESAQHIVQQRLAEPSGTVRITAAVPVVQFLLAPHLPALAHQWPRLQLQLHASDRFVDLVQEGFDIAVRSHFAPLPDSGLVQRTLMVEPVWLVAAPALLEAQGTPRKPGDLLKLPGLLTSPEANGWSLRRDDGETQSVAMAPRLVADESVALLHAAGAGLGVTCLPQSICRHHLARGELVRVLPRWTAGSVTTTALVPHRRSLLPSVRAVLDFLSAHLSAPN</sequence>
<dbReference type="SUPFAM" id="SSF53850">
    <property type="entry name" value="Periplasmic binding protein-like II"/>
    <property type="match status" value="1"/>
</dbReference>
<dbReference type="InterPro" id="IPR058163">
    <property type="entry name" value="LysR-type_TF_proteobact-type"/>
</dbReference>
<dbReference type="Gene3D" id="1.10.10.10">
    <property type="entry name" value="Winged helix-like DNA-binding domain superfamily/Winged helix DNA-binding domain"/>
    <property type="match status" value="1"/>
</dbReference>
<keyword evidence="4" id="KW-0804">Transcription</keyword>
<dbReference type="InterPro" id="IPR036388">
    <property type="entry name" value="WH-like_DNA-bd_sf"/>
</dbReference>
<evidence type="ECO:0000256" key="1">
    <source>
        <dbReference type="ARBA" id="ARBA00009437"/>
    </source>
</evidence>
<dbReference type="InterPro" id="IPR005119">
    <property type="entry name" value="LysR_subst-bd"/>
</dbReference>
<evidence type="ECO:0000313" key="7">
    <source>
        <dbReference type="Proteomes" id="UP001265550"/>
    </source>
</evidence>
<accession>A0ABU1V870</accession>
<dbReference type="Pfam" id="PF00126">
    <property type="entry name" value="HTH_1"/>
    <property type="match status" value="1"/>
</dbReference>
<dbReference type="Proteomes" id="UP001265550">
    <property type="component" value="Unassembled WGS sequence"/>
</dbReference>
<dbReference type="Gene3D" id="3.40.190.290">
    <property type="match status" value="1"/>
</dbReference>
<dbReference type="PANTHER" id="PTHR30537">
    <property type="entry name" value="HTH-TYPE TRANSCRIPTIONAL REGULATOR"/>
    <property type="match status" value="1"/>
</dbReference>
<dbReference type="SUPFAM" id="SSF46785">
    <property type="entry name" value="Winged helix' DNA-binding domain"/>
    <property type="match status" value="1"/>
</dbReference>
<evidence type="ECO:0000256" key="4">
    <source>
        <dbReference type="ARBA" id="ARBA00023163"/>
    </source>
</evidence>
<keyword evidence="3 6" id="KW-0238">DNA-binding</keyword>
<gene>
    <name evidence="6" type="ORF">J2X09_001386</name>
</gene>
<dbReference type="InterPro" id="IPR000847">
    <property type="entry name" value="LysR_HTH_N"/>
</dbReference>
<evidence type="ECO:0000256" key="2">
    <source>
        <dbReference type="ARBA" id="ARBA00023015"/>
    </source>
</evidence>
<keyword evidence="7" id="KW-1185">Reference proteome</keyword>
<keyword evidence="2" id="KW-0805">Transcription regulation</keyword>
<dbReference type="CDD" id="cd08422">
    <property type="entry name" value="PBP2_CrgA_like"/>
    <property type="match status" value="1"/>
</dbReference>
<dbReference type="InterPro" id="IPR036390">
    <property type="entry name" value="WH_DNA-bd_sf"/>
</dbReference>